<name>A0A7W6DFV7_9SPHN</name>
<evidence type="ECO:0000256" key="9">
    <source>
        <dbReference type="ARBA" id="ARBA00023136"/>
    </source>
</evidence>
<evidence type="ECO:0000256" key="7">
    <source>
        <dbReference type="ARBA" id="ARBA00023065"/>
    </source>
</evidence>
<keyword evidence="9 11" id="KW-0472">Membrane</keyword>
<evidence type="ECO:0000256" key="11">
    <source>
        <dbReference type="PROSITE-ProRule" id="PRU01360"/>
    </source>
</evidence>
<gene>
    <name evidence="16" type="ORF">GGR44_000147</name>
</gene>
<keyword evidence="6" id="KW-0408">Iron</keyword>
<dbReference type="GO" id="GO:0006826">
    <property type="term" value="P:iron ion transport"/>
    <property type="evidence" value="ECO:0007669"/>
    <property type="project" value="UniProtKB-KW"/>
</dbReference>
<evidence type="ECO:0000256" key="4">
    <source>
        <dbReference type="ARBA" id="ARBA00022496"/>
    </source>
</evidence>
<protein>
    <submittedName>
        <fullName evidence="16">Outer membrane receptor protein involved in Fe transport</fullName>
    </submittedName>
</protein>
<evidence type="ECO:0000259" key="15">
    <source>
        <dbReference type="Pfam" id="PF07715"/>
    </source>
</evidence>
<keyword evidence="5 11" id="KW-0812">Transmembrane</keyword>
<dbReference type="PANTHER" id="PTHR32552:SF81">
    <property type="entry name" value="TONB-DEPENDENT OUTER MEMBRANE RECEPTOR"/>
    <property type="match status" value="1"/>
</dbReference>
<feature type="domain" description="TonB-dependent receptor-like beta-barrel" evidence="14">
    <location>
        <begin position="284"/>
        <end position="770"/>
    </location>
</feature>
<evidence type="ECO:0000256" key="12">
    <source>
        <dbReference type="RuleBase" id="RU003357"/>
    </source>
</evidence>
<dbReference type="InterPro" id="IPR000531">
    <property type="entry name" value="Beta-barrel_TonB"/>
</dbReference>
<dbReference type="SUPFAM" id="SSF56935">
    <property type="entry name" value="Porins"/>
    <property type="match status" value="1"/>
</dbReference>
<evidence type="ECO:0000259" key="14">
    <source>
        <dbReference type="Pfam" id="PF00593"/>
    </source>
</evidence>
<keyword evidence="10 11" id="KW-0998">Cell outer membrane</keyword>
<evidence type="ECO:0000256" key="2">
    <source>
        <dbReference type="ARBA" id="ARBA00022448"/>
    </source>
</evidence>
<keyword evidence="16" id="KW-0675">Receptor</keyword>
<dbReference type="GO" id="GO:0009279">
    <property type="term" value="C:cell outer membrane"/>
    <property type="evidence" value="ECO:0007669"/>
    <property type="project" value="UniProtKB-SubCell"/>
</dbReference>
<dbReference type="InterPro" id="IPR036942">
    <property type="entry name" value="Beta-barrel_TonB_sf"/>
</dbReference>
<keyword evidence="17" id="KW-1185">Reference proteome</keyword>
<evidence type="ECO:0000313" key="16">
    <source>
        <dbReference type="EMBL" id="MBB3980516.1"/>
    </source>
</evidence>
<comment type="similarity">
    <text evidence="11 12">Belongs to the TonB-dependent receptor family.</text>
</comment>
<proteinExistence type="inferred from homology"/>
<dbReference type="Proteomes" id="UP000552757">
    <property type="component" value="Unassembled WGS sequence"/>
</dbReference>
<dbReference type="InterPro" id="IPR012910">
    <property type="entry name" value="Plug_dom"/>
</dbReference>
<feature type="chain" id="PRO_5030508082" evidence="13">
    <location>
        <begin position="29"/>
        <end position="815"/>
    </location>
</feature>
<dbReference type="RefSeq" id="WP_183953537.1">
    <property type="nucleotide sequence ID" value="NZ_JACIEB010000001.1"/>
</dbReference>
<comment type="subcellular location">
    <subcellularLocation>
        <location evidence="1 11">Cell outer membrane</location>
        <topology evidence="1 11">Multi-pass membrane protein</topology>
    </subcellularLocation>
</comment>
<dbReference type="Pfam" id="PF00593">
    <property type="entry name" value="TonB_dep_Rec_b-barrel"/>
    <property type="match status" value="1"/>
</dbReference>
<dbReference type="EMBL" id="JACIEB010000001">
    <property type="protein sequence ID" value="MBB3980516.1"/>
    <property type="molecule type" value="Genomic_DNA"/>
</dbReference>
<feature type="signal peptide" evidence="13">
    <location>
        <begin position="1"/>
        <end position="28"/>
    </location>
</feature>
<evidence type="ECO:0000313" key="17">
    <source>
        <dbReference type="Proteomes" id="UP000552757"/>
    </source>
</evidence>
<evidence type="ECO:0000256" key="6">
    <source>
        <dbReference type="ARBA" id="ARBA00023004"/>
    </source>
</evidence>
<keyword evidence="3 11" id="KW-1134">Transmembrane beta strand</keyword>
<sequence>MSYRARLRTGLLSATMFTSAMLATPALAQEPQGASADDDSVIVVTGTRRSTTIMETPINISAVGSAELDKLRIQDVRDLADFTPGLTISDTGPGTTGAIVLRGLAASDVSSTGSNYDSAVGVYLGEVPLYYDFKLLDVDRVETLLGPQGTLYGLGTLAGAIRNIPNRPNVDAFEGSVHASTYVKDHSGKIGYQADAVINIPILRDNIAFRSVVGYYFDPGFIDYPLLIQTPGVSLPQPDGFITPGEPETISDAGYAANLKSAKDLNFEKTITTRNQLLFTTGPDFTGVLTYAFQRTKTGGAQTNSAGVFGTGKYENASRFVEPVNRRAHLLSLEINASVFDFADLVATTAYTKVKTDSMRDNTDLLLDLDYDYELFPAFSSWNSSSTQRKQYNQEIRFVSTHGGPFSWVLGGFHNENSYQSDYAERIPNHPWADPATNPEYLEYVSYITSKVKETAFFGEGTFKIMPDWQVTGGARYFKYSSKIAGAQTLPILGDPLSPYDLPARGGKAGKSGWVWKFNTSYNFTPDLMLYATYSKGYRIGGPNSVAPCPNPLPNDPDGDNVNNTQIICGLPFEIQYGPDETKNIEVGIRTQLFNRKLTFNFNVFQIDWDGIQVASATLNGIAGITVNGGTARSKGFETSFQLRPIAELMIQGTYAYTDAALTQDVAGIIPVNSPAQTYPTAPVNLPALSGDRLPGSTKNSGSLGATYTMPLGDDASLSANWTATYRGNIVTRLGWDRAYGDKLPGYVMHRASLTYDTDRYSLSLFANNIFDKYAVVSVANDRSRIGVNDGVRLRYYQQTVASPRTFGIEGRFKY</sequence>
<organism evidence="16 17">
    <name type="scientific">Sphingobium fontiphilum</name>
    <dbReference type="NCBI Taxonomy" id="944425"/>
    <lineage>
        <taxon>Bacteria</taxon>
        <taxon>Pseudomonadati</taxon>
        <taxon>Pseudomonadota</taxon>
        <taxon>Alphaproteobacteria</taxon>
        <taxon>Sphingomonadales</taxon>
        <taxon>Sphingomonadaceae</taxon>
        <taxon>Sphingobium</taxon>
    </lineage>
</organism>
<dbReference type="PANTHER" id="PTHR32552">
    <property type="entry name" value="FERRICHROME IRON RECEPTOR-RELATED"/>
    <property type="match status" value="1"/>
</dbReference>
<reference evidence="16 17" key="1">
    <citation type="submission" date="2020-08" db="EMBL/GenBank/DDBJ databases">
        <title>Genomic Encyclopedia of Type Strains, Phase IV (KMG-IV): sequencing the most valuable type-strain genomes for metagenomic binning, comparative biology and taxonomic classification.</title>
        <authorList>
            <person name="Goeker M."/>
        </authorList>
    </citation>
    <scope>NUCLEOTIDE SEQUENCE [LARGE SCALE GENOMIC DNA]</scope>
    <source>
        <strain evidence="16 17">DSM 29348</strain>
    </source>
</reference>
<dbReference type="Gene3D" id="2.40.170.20">
    <property type="entry name" value="TonB-dependent receptor, beta-barrel domain"/>
    <property type="match status" value="2"/>
</dbReference>
<dbReference type="InterPro" id="IPR039426">
    <property type="entry name" value="TonB-dep_rcpt-like"/>
</dbReference>
<evidence type="ECO:0000256" key="1">
    <source>
        <dbReference type="ARBA" id="ARBA00004571"/>
    </source>
</evidence>
<comment type="caution">
    <text evidence="16">The sequence shown here is derived from an EMBL/GenBank/DDBJ whole genome shotgun (WGS) entry which is preliminary data.</text>
</comment>
<evidence type="ECO:0000256" key="5">
    <source>
        <dbReference type="ARBA" id="ARBA00022692"/>
    </source>
</evidence>
<keyword evidence="8 12" id="KW-0798">TonB box</keyword>
<evidence type="ECO:0000256" key="3">
    <source>
        <dbReference type="ARBA" id="ARBA00022452"/>
    </source>
</evidence>
<keyword evidence="4" id="KW-0410">Iron transport</keyword>
<dbReference type="PROSITE" id="PS52016">
    <property type="entry name" value="TONB_DEPENDENT_REC_3"/>
    <property type="match status" value="1"/>
</dbReference>
<evidence type="ECO:0000256" key="8">
    <source>
        <dbReference type="ARBA" id="ARBA00023077"/>
    </source>
</evidence>
<evidence type="ECO:0000256" key="10">
    <source>
        <dbReference type="ARBA" id="ARBA00023237"/>
    </source>
</evidence>
<dbReference type="Pfam" id="PF07715">
    <property type="entry name" value="Plug"/>
    <property type="match status" value="1"/>
</dbReference>
<feature type="domain" description="TonB-dependent receptor plug" evidence="15">
    <location>
        <begin position="53"/>
        <end position="160"/>
    </location>
</feature>
<keyword evidence="2 11" id="KW-0813">Transport</keyword>
<keyword evidence="13" id="KW-0732">Signal</keyword>
<accession>A0A7W6DFV7</accession>
<dbReference type="AlphaFoldDB" id="A0A7W6DFV7"/>
<keyword evidence="7" id="KW-0406">Ion transport</keyword>
<evidence type="ECO:0000256" key="13">
    <source>
        <dbReference type="SAM" id="SignalP"/>
    </source>
</evidence>